<comment type="caution">
    <text evidence="1">The sequence shown here is derived from an EMBL/GenBank/DDBJ whole genome shotgun (WGS) entry which is preliminary data.</text>
</comment>
<proteinExistence type="predicted"/>
<gene>
    <name evidence="1" type="ORF">MSPICULIGERA_LOCUS21025</name>
</gene>
<organism evidence="1 2">
    <name type="scientific">Mesorhabditis spiculigera</name>
    <dbReference type="NCBI Taxonomy" id="96644"/>
    <lineage>
        <taxon>Eukaryota</taxon>
        <taxon>Metazoa</taxon>
        <taxon>Ecdysozoa</taxon>
        <taxon>Nematoda</taxon>
        <taxon>Chromadorea</taxon>
        <taxon>Rhabditida</taxon>
        <taxon>Rhabditina</taxon>
        <taxon>Rhabditomorpha</taxon>
        <taxon>Rhabditoidea</taxon>
        <taxon>Rhabditidae</taxon>
        <taxon>Mesorhabditinae</taxon>
        <taxon>Mesorhabditis</taxon>
    </lineage>
</organism>
<dbReference type="EMBL" id="CATQJA010002664">
    <property type="protein sequence ID" value="CAJ0582895.1"/>
    <property type="molecule type" value="Genomic_DNA"/>
</dbReference>
<evidence type="ECO:0000313" key="1">
    <source>
        <dbReference type="EMBL" id="CAJ0582895.1"/>
    </source>
</evidence>
<dbReference type="AlphaFoldDB" id="A0AA36DAR0"/>
<evidence type="ECO:0000313" key="2">
    <source>
        <dbReference type="Proteomes" id="UP001177023"/>
    </source>
</evidence>
<accession>A0AA36DAR0</accession>
<sequence>MASYSLSAPAVLVSTLDYSEVLSEDVHTPIAISPSTSLEAVVCSRLEVIVETYNLAATTMVASAATWSAHFDTPRPVKAYDPSSMK</sequence>
<reference evidence="1" key="1">
    <citation type="submission" date="2023-06" db="EMBL/GenBank/DDBJ databases">
        <authorList>
            <person name="Delattre M."/>
        </authorList>
    </citation>
    <scope>NUCLEOTIDE SEQUENCE</scope>
    <source>
        <strain evidence="1">AF72</strain>
    </source>
</reference>
<name>A0AA36DAR0_9BILA</name>
<protein>
    <submittedName>
        <fullName evidence="1">Uncharacterized protein</fullName>
    </submittedName>
</protein>
<feature type="non-terminal residue" evidence="1">
    <location>
        <position position="1"/>
    </location>
</feature>
<keyword evidence="2" id="KW-1185">Reference proteome</keyword>
<dbReference type="Proteomes" id="UP001177023">
    <property type="component" value="Unassembled WGS sequence"/>
</dbReference>